<feature type="transmembrane region" description="Helical" evidence="1">
    <location>
        <begin position="92"/>
        <end position="110"/>
    </location>
</feature>
<feature type="transmembrane region" description="Helical" evidence="1">
    <location>
        <begin position="63"/>
        <end position="85"/>
    </location>
</feature>
<keyword evidence="1" id="KW-0472">Membrane</keyword>
<reference evidence="3" key="1">
    <citation type="journal article" date="2019" name="Int. J. Syst. Evol. Microbiol.">
        <title>The Global Catalogue of Microorganisms (GCM) 10K type strain sequencing project: providing services to taxonomists for standard genome sequencing and annotation.</title>
        <authorList>
            <consortium name="The Broad Institute Genomics Platform"/>
            <consortium name="The Broad Institute Genome Sequencing Center for Infectious Disease"/>
            <person name="Wu L."/>
            <person name="Ma J."/>
        </authorList>
    </citation>
    <scope>NUCLEOTIDE SEQUENCE [LARGE SCALE GENOMIC DNA]</scope>
    <source>
        <strain evidence="3">KCTC 42107</strain>
    </source>
</reference>
<gene>
    <name evidence="2" type="ORF">ACFSR3_15305</name>
</gene>
<name>A0ABW5NWW2_9FLAO</name>
<dbReference type="Proteomes" id="UP001597480">
    <property type="component" value="Unassembled WGS sequence"/>
</dbReference>
<dbReference type="EMBL" id="JBHUMD010000029">
    <property type="protein sequence ID" value="MFD2603430.1"/>
    <property type="molecule type" value="Genomic_DNA"/>
</dbReference>
<evidence type="ECO:0000256" key="1">
    <source>
        <dbReference type="SAM" id="Phobius"/>
    </source>
</evidence>
<dbReference type="RefSeq" id="WP_379822220.1">
    <property type="nucleotide sequence ID" value="NZ_JBHUMD010000029.1"/>
</dbReference>
<keyword evidence="1" id="KW-1133">Transmembrane helix</keyword>
<keyword evidence="1" id="KW-0812">Transmembrane</keyword>
<organism evidence="2 3">
    <name type="scientific">Flavobacterium suzhouense</name>
    <dbReference type="NCBI Taxonomy" id="1529638"/>
    <lineage>
        <taxon>Bacteria</taxon>
        <taxon>Pseudomonadati</taxon>
        <taxon>Bacteroidota</taxon>
        <taxon>Flavobacteriia</taxon>
        <taxon>Flavobacteriales</taxon>
        <taxon>Flavobacteriaceae</taxon>
        <taxon>Flavobacterium</taxon>
    </lineage>
</organism>
<evidence type="ECO:0000313" key="3">
    <source>
        <dbReference type="Proteomes" id="UP001597480"/>
    </source>
</evidence>
<feature type="transmembrane region" description="Helical" evidence="1">
    <location>
        <begin position="185"/>
        <end position="207"/>
    </location>
</feature>
<proteinExistence type="predicted"/>
<accession>A0ABW5NWW2</accession>
<feature type="transmembrane region" description="Helical" evidence="1">
    <location>
        <begin position="153"/>
        <end position="173"/>
    </location>
</feature>
<comment type="caution">
    <text evidence="2">The sequence shown here is derived from an EMBL/GenBank/DDBJ whole genome shotgun (WGS) entry which is preliminary data.</text>
</comment>
<sequence>MTFYEFLSHFTLLCLGMPCIGFLLGMLNYKSLDITHKGVSWYLLAMVLVDIMSRILGTTGNNLIGLLFYSLLEMTMFTFFYFRYFLKAKHPWVLFLFSSAFIYIVYEILIFDRNNMAGYQSYAKVVDDFVIIILALTYIHEKVNVFEAKWDNFRLNAVLIAFFSINLVFFLPFNFIINRSSGYQFYFWFGISITILMFYSYLTYSIWKNGRTQKLLPFGSQ</sequence>
<protein>
    <recommendedName>
        <fullName evidence="4">YhhN-like protein</fullName>
    </recommendedName>
</protein>
<keyword evidence="3" id="KW-1185">Reference proteome</keyword>
<feature type="transmembrane region" description="Helical" evidence="1">
    <location>
        <begin position="39"/>
        <end position="57"/>
    </location>
</feature>
<feature type="transmembrane region" description="Helical" evidence="1">
    <location>
        <begin position="6"/>
        <end position="27"/>
    </location>
</feature>
<evidence type="ECO:0000313" key="2">
    <source>
        <dbReference type="EMBL" id="MFD2603430.1"/>
    </source>
</evidence>
<evidence type="ECO:0008006" key="4">
    <source>
        <dbReference type="Google" id="ProtNLM"/>
    </source>
</evidence>